<dbReference type="AlphaFoldDB" id="A0A9W7E9G8"/>
<feature type="compositionally biased region" description="Basic residues" evidence="5">
    <location>
        <begin position="17"/>
        <end position="28"/>
    </location>
</feature>
<dbReference type="EMBL" id="BLQM01000153">
    <property type="protein sequence ID" value="GMH69950.1"/>
    <property type="molecule type" value="Genomic_DNA"/>
</dbReference>
<dbReference type="PANTHER" id="PTHR13408:SF0">
    <property type="entry name" value="DNA-DIRECTED RNA POLYMERASE III SUBUNIT RPC4"/>
    <property type="match status" value="1"/>
</dbReference>
<keyword evidence="2" id="KW-0240">DNA-directed RNA polymerase</keyword>
<organism evidence="6 7">
    <name type="scientific">Triparma laevis f. inornata</name>
    <dbReference type="NCBI Taxonomy" id="1714386"/>
    <lineage>
        <taxon>Eukaryota</taxon>
        <taxon>Sar</taxon>
        <taxon>Stramenopiles</taxon>
        <taxon>Ochrophyta</taxon>
        <taxon>Bolidophyceae</taxon>
        <taxon>Parmales</taxon>
        <taxon>Triparmaceae</taxon>
        <taxon>Triparma</taxon>
    </lineage>
</organism>
<keyword evidence="4" id="KW-0539">Nucleus</keyword>
<comment type="subcellular location">
    <subcellularLocation>
        <location evidence="1">Nucleus</location>
    </subcellularLocation>
</comment>
<dbReference type="Pfam" id="PF05132">
    <property type="entry name" value="RNA_pol_Rpc4"/>
    <property type="match status" value="1"/>
</dbReference>
<keyword evidence="3" id="KW-0804">Transcription</keyword>
<evidence type="ECO:0000256" key="5">
    <source>
        <dbReference type="SAM" id="MobiDB-lite"/>
    </source>
</evidence>
<feature type="compositionally biased region" description="Low complexity" evidence="5">
    <location>
        <begin position="52"/>
        <end position="67"/>
    </location>
</feature>
<reference evidence="7" key="1">
    <citation type="journal article" date="2023" name="Commun. Biol.">
        <title>Genome analysis of Parmales, the sister group of diatoms, reveals the evolutionary specialization of diatoms from phago-mixotrophs to photoautotrophs.</title>
        <authorList>
            <person name="Ban H."/>
            <person name="Sato S."/>
            <person name="Yoshikawa S."/>
            <person name="Yamada K."/>
            <person name="Nakamura Y."/>
            <person name="Ichinomiya M."/>
            <person name="Sato N."/>
            <person name="Blanc-Mathieu R."/>
            <person name="Endo H."/>
            <person name="Kuwata A."/>
            <person name="Ogata H."/>
        </authorList>
    </citation>
    <scope>NUCLEOTIDE SEQUENCE [LARGE SCALE GENOMIC DNA]</scope>
</reference>
<evidence type="ECO:0000256" key="1">
    <source>
        <dbReference type="ARBA" id="ARBA00004123"/>
    </source>
</evidence>
<dbReference type="Proteomes" id="UP001162640">
    <property type="component" value="Unassembled WGS sequence"/>
</dbReference>
<feature type="region of interest" description="Disordered" evidence="5">
    <location>
        <begin position="1"/>
        <end position="201"/>
    </location>
</feature>
<dbReference type="InterPro" id="IPR007811">
    <property type="entry name" value="RPC4"/>
</dbReference>
<evidence type="ECO:0000313" key="6">
    <source>
        <dbReference type="EMBL" id="GMH69950.1"/>
    </source>
</evidence>
<sequence length="407" mass="44071">MMPPKKAPPPTAAKPKQAGKFRPKRKKKTDSPSPVNSPINVPEEDSTSPQRSSPANLASSTTTSSTSLPPPPTAKHPQPRRAKSTSPKKPQGKGMPRGKVVMGAMTPQEVKESMPRGKVVMGAMTPQEVKESEKKMGLSSSTKPPKAKDHDSDDEIIASITDKPNTTRIIDLQSSDSDSDSSDLDQPSTTPQKRIATKKTAKKKETAVYEFLPSDEEMEEEIVDGMEMAVEPRQLPLSGASRDFDTKSDVDLSASVFLPDSASTDLKNIESSGVYLFKLPTRLPSLKKIEVPQLGEAASDIALLSSGGAIPDANVESEVKEAKKDIPPPSPYNELHTMSGKIGRIDVYDDGTAELILTGENEEEIRMDVDDGIRCGFRQTAVWMDTGKKSYEEVGEVEKCVVVTPQL</sequence>
<dbReference type="GO" id="GO:0003677">
    <property type="term" value="F:DNA binding"/>
    <property type="evidence" value="ECO:0007669"/>
    <property type="project" value="InterPro"/>
</dbReference>
<evidence type="ECO:0000313" key="7">
    <source>
        <dbReference type="Proteomes" id="UP001162640"/>
    </source>
</evidence>
<feature type="compositionally biased region" description="Low complexity" evidence="5">
    <location>
        <begin position="31"/>
        <end position="41"/>
    </location>
</feature>
<dbReference type="PANTHER" id="PTHR13408">
    <property type="entry name" value="DNA-DIRECTED RNA POLYMERASE III"/>
    <property type="match status" value="1"/>
</dbReference>
<accession>A0A9W7E9G8</accession>
<evidence type="ECO:0000256" key="2">
    <source>
        <dbReference type="ARBA" id="ARBA00022478"/>
    </source>
</evidence>
<dbReference type="GO" id="GO:0042797">
    <property type="term" value="P:tRNA transcription by RNA polymerase III"/>
    <property type="evidence" value="ECO:0007669"/>
    <property type="project" value="TreeGrafter"/>
</dbReference>
<feature type="compositionally biased region" description="Pro residues" evidence="5">
    <location>
        <begin position="1"/>
        <end position="12"/>
    </location>
</feature>
<protein>
    <submittedName>
        <fullName evidence="6">Uncharacterized protein</fullName>
    </submittedName>
</protein>
<comment type="caution">
    <text evidence="6">The sequence shown here is derived from an EMBL/GenBank/DDBJ whole genome shotgun (WGS) entry which is preliminary data.</text>
</comment>
<dbReference type="GO" id="GO:0005666">
    <property type="term" value="C:RNA polymerase III complex"/>
    <property type="evidence" value="ECO:0007669"/>
    <property type="project" value="InterPro"/>
</dbReference>
<evidence type="ECO:0000256" key="3">
    <source>
        <dbReference type="ARBA" id="ARBA00023163"/>
    </source>
</evidence>
<gene>
    <name evidence="6" type="ORF">TL16_g05286</name>
</gene>
<proteinExistence type="predicted"/>
<evidence type="ECO:0000256" key="4">
    <source>
        <dbReference type="ARBA" id="ARBA00023242"/>
    </source>
</evidence>
<name>A0A9W7E9G8_9STRA</name>